<gene>
    <name evidence="6 7" type="primary">rbsD</name>
    <name evidence="7" type="ORF">E6H05_05165</name>
</gene>
<evidence type="ECO:0000256" key="4">
    <source>
        <dbReference type="ARBA" id="ARBA00023235"/>
    </source>
</evidence>
<evidence type="ECO:0000313" key="7">
    <source>
        <dbReference type="EMBL" id="TMI75975.1"/>
    </source>
</evidence>
<evidence type="ECO:0000256" key="1">
    <source>
        <dbReference type="ARBA" id="ARBA00000223"/>
    </source>
</evidence>
<dbReference type="GO" id="GO:0048029">
    <property type="term" value="F:monosaccharide binding"/>
    <property type="evidence" value="ECO:0007669"/>
    <property type="project" value="InterPro"/>
</dbReference>
<organism evidence="7 8">
    <name type="scientific">Candidatus Segetimicrobium genomatis</name>
    <dbReference type="NCBI Taxonomy" id="2569760"/>
    <lineage>
        <taxon>Bacteria</taxon>
        <taxon>Bacillati</taxon>
        <taxon>Candidatus Sysuimicrobiota</taxon>
        <taxon>Candidatus Sysuimicrobiia</taxon>
        <taxon>Candidatus Sysuimicrobiales</taxon>
        <taxon>Candidatus Segetimicrobiaceae</taxon>
        <taxon>Candidatus Segetimicrobium</taxon>
    </lineage>
</organism>
<accession>A0A537IXH5</accession>
<dbReference type="InterPro" id="IPR007721">
    <property type="entry name" value="RbsD_FucU"/>
</dbReference>
<dbReference type="GO" id="GO:0062193">
    <property type="term" value="F:D-ribose pyranase activity"/>
    <property type="evidence" value="ECO:0007669"/>
    <property type="project" value="UniProtKB-EC"/>
</dbReference>
<feature type="binding site" evidence="6">
    <location>
        <position position="28"/>
    </location>
    <ligand>
        <name>substrate</name>
    </ligand>
</feature>
<dbReference type="AlphaFoldDB" id="A0A537IXH5"/>
<dbReference type="InterPro" id="IPR023064">
    <property type="entry name" value="D-ribose_pyranase"/>
</dbReference>
<comment type="subcellular location">
    <subcellularLocation>
        <location evidence="6">Cytoplasm</location>
    </subcellularLocation>
</comment>
<dbReference type="Proteomes" id="UP000318834">
    <property type="component" value="Unassembled WGS sequence"/>
</dbReference>
<dbReference type="NCBIfam" id="NF008761">
    <property type="entry name" value="PRK11797.1"/>
    <property type="match status" value="1"/>
</dbReference>
<comment type="caution">
    <text evidence="7">The sequence shown here is derived from an EMBL/GenBank/DDBJ whole genome shotgun (WGS) entry which is preliminary data.</text>
</comment>
<dbReference type="SUPFAM" id="SSF102546">
    <property type="entry name" value="RbsD-like"/>
    <property type="match status" value="1"/>
</dbReference>
<dbReference type="UniPathway" id="UPA00916">
    <property type="reaction ID" value="UER00888"/>
</dbReference>
<dbReference type="HAMAP" id="MF_01661">
    <property type="entry name" value="D_rib_pyranase"/>
    <property type="match status" value="1"/>
</dbReference>
<dbReference type="PANTHER" id="PTHR37831">
    <property type="entry name" value="D-RIBOSE PYRANASE"/>
    <property type="match status" value="1"/>
</dbReference>
<feature type="binding site" evidence="6">
    <location>
        <begin position="120"/>
        <end position="122"/>
    </location>
    <ligand>
        <name>substrate</name>
    </ligand>
</feature>
<comment type="function">
    <text evidence="6">Catalyzes the interconversion of beta-pyran and beta-furan forms of D-ribose.</text>
</comment>
<protein>
    <recommendedName>
        <fullName evidence="2 6">D-ribose pyranase</fullName>
        <ecNumber evidence="2 6">5.4.99.62</ecNumber>
    </recommendedName>
</protein>
<keyword evidence="5 6" id="KW-0119">Carbohydrate metabolism</keyword>
<keyword evidence="4 6" id="KW-0413">Isomerase</keyword>
<dbReference type="GO" id="GO:0005829">
    <property type="term" value="C:cytosol"/>
    <property type="evidence" value="ECO:0007669"/>
    <property type="project" value="TreeGrafter"/>
</dbReference>
<evidence type="ECO:0000256" key="3">
    <source>
        <dbReference type="ARBA" id="ARBA00022490"/>
    </source>
</evidence>
<dbReference type="Pfam" id="PF05025">
    <property type="entry name" value="RbsD_FucU"/>
    <property type="match status" value="1"/>
</dbReference>
<evidence type="ECO:0000256" key="5">
    <source>
        <dbReference type="ARBA" id="ARBA00023277"/>
    </source>
</evidence>
<keyword evidence="3 6" id="KW-0963">Cytoplasm</keyword>
<comment type="catalytic activity">
    <reaction evidence="1 6">
        <text>beta-D-ribopyranose = beta-D-ribofuranose</text>
        <dbReference type="Rhea" id="RHEA:25432"/>
        <dbReference type="ChEBI" id="CHEBI:27476"/>
        <dbReference type="ChEBI" id="CHEBI:47002"/>
        <dbReference type="EC" id="5.4.99.62"/>
    </reaction>
</comment>
<dbReference type="PANTHER" id="PTHR37831:SF1">
    <property type="entry name" value="D-RIBOSE PYRANASE"/>
    <property type="match status" value="1"/>
</dbReference>
<feature type="binding site" evidence="6">
    <location>
        <position position="98"/>
    </location>
    <ligand>
        <name>substrate</name>
    </ligand>
</feature>
<feature type="active site" description="Proton donor" evidence="6">
    <location>
        <position position="20"/>
    </location>
</feature>
<reference evidence="7 8" key="1">
    <citation type="journal article" date="2019" name="Nat. Microbiol.">
        <title>Mediterranean grassland soil C-N compound turnover is dependent on rainfall and depth, and is mediated by genomically divergent microorganisms.</title>
        <authorList>
            <person name="Diamond S."/>
            <person name="Andeer P.F."/>
            <person name="Li Z."/>
            <person name="Crits-Christoph A."/>
            <person name="Burstein D."/>
            <person name="Anantharaman K."/>
            <person name="Lane K.R."/>
            <person name="Thomas B.C."/>
            <person name="Pan C."/>
            <person name="Northen T.R."/>
            <person name="Banfield J.F."/>
        </authorList>
    </citation>
    <scope>NUCLEOTIDE SEQUENCE [LARGE SCALE GENOMIC DNA]</scope>
    <source>
        <strain evidence="7">NP_8</strain>
    </source>
</reference>
<comment type="pathway">
    <text evidence="6">Carbohydrate metabolism; D-ribose degradation; D-ribose 5-phosphate from beta-D-ribopyranose: step 1/2.</text>
</comment>
<evidence type="ECO:0000313" key="8">
    <source>
        <dbReference type="Proteomes" id="UP000318834"/>
    </source>
</evidence>
<dbReference type="Gene3D" id="3.40.1650.10">
    <property type="entry name" value="RbsD-like domain"/>
    <property type="match status" value="1"/>
</dbReference>
<evidence type="ECO:0000256" key="2">
    <source>
        <dbReference type="ARBA" id="ARBA00012862"/>
    </source>
</evidence>
<evidence type="ECO:0000256" key="6">
    <source>
        <dbReference type="HAMAP-Rule" id="MF_01661"/>
    </source>
</evidence>
<dbReference type="GO" id="GO:0016872">
    <property type="term" value="F:intramolecular lyase activity"/>
    <property type="evidence" value="ECO:0007669"/>
    <property type="project" value="UniProtKB-UniRule"/>
</dbReference>
<comment type="similarity">
    <text evidence="6">Belongs to the RbsD / FucU family. RbsD subfamily.</text>
</comment>
<name>A0A537IXH5_9BACT</name>
<dbReference type="EC" id="5.4.99.62" evidence="2 6"/>
<sequence length="131" mass="14311">MKKSGILHPELMRVIASMGHTDRLVIADSGLPIPPSVLRIDLALSSGVPSFAQTLQAVLNELHVESATVAEEMRQRSPAVYQATRQFLGATPLQHISHEQFKDALLQVRAVVRTGEQTPYANIILQSGVTF</sequence>
<dbReference type="EMBL" id="VBAP01000033">
    <property type="protein sequence ID" value="TMI75975.1"/>
    <property type="molecule type" value="Genomic_DNA"/>
</dbReference>
<dbReference type="InterPro" id="IPR023750">
    <property type="entry name" value="RbsD-like_sf"/>
</dbReference>
<proteinExistence type="inferred from homology"/>
<dbReference type="GO" id="GO:0019303">
    <property type="term" value="P:D-ribose catabolic process"/>
    <property type="evidence" value="ECO:0007669"/>
    <property type="project" value="UniProtKB-UniRule"/>
</dbReference>
<comment type="subunit">
    <text evidence="6">Homodecamer.</text>
</comment>